<name>A0ACC2PMN6_9HYME</name>
<evidence type="ECO:0000313" key="2">
    <source>
        <dbReference type="Proteomes" id="UP001239111"/>
    </source>
</evidence>
<gene>
    <name evidence="1" type="ORF">QAD02_020488</name>
</gene>
<dbReference type="Proteomes" id="UP001239111">
    <property type="component" value="Chromosome 1"/>
</dbReference>
<keyword evidence="2" id="KW-1185">Reference proteome</keyword>
<proteinExistence type="predicted"/>
<sequence length="105" mass="11708">MADCSVSREQERRHPDLHHNGGMGSRNAEIQRNQPNRDLNCDEDSADESFQSSDMEQCDISSDEGESGWGDEDDAFSFEDANQPLYPGVTLTVMKHVPSILPPLI</sequence>
<organism evidence="1 2">
    <name type="scientific">Eretmocerus hayati</name>
    <dbReference type="NCBI Taxonomy" id="131215"/>
    <lineage>
        <taxon>Eukaryota</taxon>
        <taxon>Metazoa</taxon>
        <taxon>Ecdysozoa</taxon>
        <taxon>Arthropoda</taxon>
        <taxon>Hexapoda</taxon>
        <taxon>Insecta</taxon>
        <taxon>Pterygota</taxon>
        <taxon>Neoptera</taxon>
        <taxon>Endopterygota</taxon>
        <taxon>Hymenoptera</taxon>
        <taxon>Apocrita</taxon>
        <taxon>Proctotrupomorpha</taxon>
        <taxon>Chalcidoidea</taxon>
        <taxon>Aphelinidae</taxon>
        <taxon>Aphelininae</taxon>
        <taxon>Eretmocerus</taxon>
    </lineage>
</organism>
<protein>
    <submittedName>
        <fullName evidence="1">Uncharacterized protein</fullName>
    </submittedName>
</protein>
<reference evidence="1" key="1">
    <citation type="submission" date="2023-04" db="EMBL/GenBank/DDBJ databases">
        <title>A chromosome-level genome assembly of the parasitoid wasp Eretmocerus hayati.</title>
        <authorList>
            <person name="Zhong Y."/>
            <person name="Liu S."/>
            <person name="Liu Y."/>
        </authorList>
    </citation>
    <scope>NUCLEOTIDE SEQUENCE</scope>
    <source>
        <strain evidence="1">ZJU_SS_LIU_2023</strain>
    </source>
</reference>
<evidence type="ECO:0000313" key="1">
    <source>
        <dbReference type="EMBL" id="KAJ8684695.1"/>
    </source>
</evidence>
<accession>A0ACC2PMN6</accession>
<dbReference type="EMBL" id="CM056741">
    <property type="protein sequence ID" value="KAJ8684695.1"/>
    <property type="molecule type" value="Genomic_DNA"/>
</dbReference>
<comment type="caution">
    <text evidence="1">The sequence shown here is derived from an EMBL/GenBank/DDBJ whole genome shotgun (WGS) entry which is preliminary data.</text>
</comment>